<feature type="compositionally biased region" description="Basic and acidic residues" evidence="1">
    <location>
        <begin position="53"/>
        <end position="76"/>
    </location>
</feature>
<reference evidence="2" key="1">
    <citation type="submission" date="2020-10" db="EMBL/GenBank/DDBJ databases">
        <authorList>
            <person name="Han B."/>
            <person name="Lu T."/>
            <person name="Zhao Q."/>
            <person name="Huang X."/>
            <person name="Zhao Y."/>
        </authorList>
    </citation>
    <scope>NUCLEOTIDE SEQUENCE</scope>
</reference>
<dbReference type="EMBL" id="CAJGYO010000005">
    <property type="protein sequence ID" value="CAD6228584.1"/>
    <property type="molecule type" value="Genomic_DNA"/>
</dbReference>
<feature type="region of interest" description="Disordered" evidence="1">
    <location>
        <begin position="1"/>
        <end position="94"/>
    </location>
</feature>
<dbReference type="AlphaFoldDB" id="A0A811NUU8"/>
<evidence type="ECO:0000313" key="2">
    <source>
        <dbReference type="EMBL" id="CAD6228584.1"/>
    </source>
</evidence>
<keyword evidence="3" id="KW-1185">Reference proteome</keyword>
<name>A0A811NUU8_9POAL</name>
<organism evidence="2 3">
    <name type="scientific">Miscanthus lutarioriparius</name>
    <dbReference type="NCBI Taxonomy" id="422564"/>
    <lineage>
        <taxon>Eukaryota</taxon>
        <taxon>Viridiplantae</taxon>
        <taxon>Streptophyta</taxon>
        <taxon>Embryophyta</taxon>
        <taxon>Tracheophyta</taxon>
        <taxon>Spermatophyta</taxon>
        <taxon>Magnoliopsida</taxon>
        <taxon>Liliopsida</taxon>
        <taxon>Poales</taxon>
        <taxon>Poaceae</taxon>
        <taxon>PACMAD clade</taxon>
        <taxon>Panicoideae</taxon>
        <taxon>Andropogonodae</taxon>
        <taxon>Andropogoneae</taxon>
        <taxon>Saccharinae</taxon>
        <taxon>Miscanthus</taxon>
    </lineage>
</organism>
<gene>
    <name evidence="2" type="ORF">NCGR_LOCUS19335</name>
</gene>
<comment type="caution">
    <text evidence="2">The sequence shown here is derived from an EMBL/GenBank/DDBJ whole genome shotgun (WGS) entry which is preliminary data.</text>
</comment>
<protein>
    <submittedName>
        <fullName evidence="2">Uncharacterized protein</fullName>
    </submittedName>
</protein>
<feature type="compositionally biased region" description="Acidic residues" evidence="1">
    <location>
        <begin position="12"/>
        <end position="52"/>
    </location>
</feature>
<evidence type="ECO:0000256" key="1">
    <source>
        <dbReference type="SAM" id="MobiDB-lite"/>
    </source>
</evidence>
<sequence length="177" mass="19415">MDPGKLQTDVGSSDDDDSDEDYVDSEEGETSDDEDFSDEDASESSNEDDDEDSSKSAKDKNRPAEKALKTPPEKKAKMTTPSKGSGTGMRSGYVHVATPYPSKLVKKTPSIVEKPNNLLDMPATRAADDKSKDSPLNQRLAWRKQRILINIKLMLVALKMMKVMNTVDSEEGELGDA</sequence>
<dbReference type="Proteomes" id="UP000604825">
    <property type="component" value="Unassembled WGS sequence"/>
</dbReference>
<dbReference type="OrthoDB" id="2019803at2759"/>
<accession>A0A811NUU8</accession>
<proteinExistence type="predicted"/>
<evidence type="ECO:0000313" key="3">
    <source>
        <dbReference type="Proteomes" id="UP000604825"/>
    </source>
</evidence>